<feature type="domain" description="Phosphoribosyltransferase" evidence="3">
    <location>
        <begin position="203"/>
        <end position="300"/>
    </location>
</feature>
<gene>
    <name evidence="5" type="ORF">K227x_11970</name>
</gene>
<keyword evidence="6" id="KW-1185">Reference proteome</keyword>
<dbReference type="InterPro" id="IPR000836">
    <property type="entry name" value="PRTase_dom"/>
</dbReference>
<sequence length="305" mass="33449">MEKLEKNSPQGPEPDTSGPRRSWLAIVKDTAAGARKAALELVLPPVCRLCNDSVAEDQDFCRTCDTALRFSETAMRTACRYCGLPRSVTVNPTSRTGGEEIAREEFSSGIDSNESTDADARCQECQTQQHHFDEVIALWSYRDRVTDAVVAAKYVHNAPLADALGRRLGDRVAAAVSDHPPDMVTFVPSHLSRQLTRGGNAIVTIAQRVAAPLRCPCRRLLRTSRRIAKQAWLDDQMRQKNVHGAFLVRKSYASPRSPQIANRHILVVDDVLTTGATANEVARVLKIGGASRITLAVVARAVRGR</sequence>
<dbReference type="Gene3D" id="3.40.50.2020">
    <property type="match status" value="1"/>
</dbReference>
<feature type="region of interest" description="Disordered" evidence="2">
    <location>
        <begin position="1"/>
        <end position="21"/>
    </location>
</feature>
<dbReference type="Pfam" id="PF00156">
    <property type="entry name" value="Pribosyltran"/>
    <property type="match status" value="1"/>
</dbReference>
<dbReference type="PANTHER" id="PTHR47505">
    <property type="entry name" value="DNA UTILIZATION PROTEIN YHGH"/>
    <property type="match status" value="1"/>
</dbReference>
<protein>
    <submittedName>
        <fullName evidence="5">DNA utilization protein GntX</fullName>
    </submittedName>
</protein>
<dbReference type="CDD" id="cd06223">
    <property type="entry name" value="PRTases_typeI"/>
    <property type="match status" value="1"/>
</dbReference>
<evidence type="ECO:0000256" key="1">
    <source>
        <dbReference type="ARBA" id="ARBA00008007"/>
    </source>
</evidence>
<reference evidence="5 6" key="1">
    <citation type="submission" date="2019-02" db="EMBL/GenBank/DDBJ databases">
        <title>Deep-cultivation of Planctomycetes and their phenomic and genomic characterization uncovers novel biology.</title>
        <authorList>
            <person name="Wiegand S."/>
            <person name="Jogler M."/>
            <person name="Boedeker C."/>
            <person name="Pinto D."/>
            <person name="Vollmers J."/>
            <person name="Rivas-Marin E."/>
            <person name="Kohn T."/>
            <person name="Peeters S.H."/>
            <person name="Heuer A."/>
            <person name="Rast P."/>
            <person name="Oberbeckmann S."/>
            <person name="Bunk B."/>
            <person name="Jeske O."/>
            <person name="Meyerdierks A."/>
            <person name="Storesund J.E."/>
            <person name="Kallscheuer N."/>
            <person name="Luecker S."/>
            <person name="Lage O.M."/>
            <person name="Pohl T."/>
            <person name="Merkel B.J."/>
            <person name="Hornburger P."/>
            <person name="Mueller R.-W."/>
            <person name="Bruemmer F."/>
            <person name="Labrenz M."/>
            <person name="Spormann A.M."/>
            <person name="Op den Camp H."/>
            <person name="Overmann J."/>
            <person name="Amann R."/>
            <person name="Jetten M.S.M."/>
            <person name="Mascher T."/>
            <person name="Medema M.H."/>
            <person name="Devos D.P."/>
            <person name="Kaster A.-K."/>
            <person name="Ovreas L."/>
            <person name="Rohde M."/>
            <person name="Galperin M.Y."/>
            <person name="Jogler C."/>
        </authorList>
    </citation>
    <scope>NUCLEOTIDE SEQUENCE [LARGE SCALE GENOMIC DNA]</scope>
    <source>
        <strain evidence="5 6">K22_7</strain>
    </source>
</reference>
<comment type="similarity">
    <text evidence="1">Belongs to the ComF/GntX family.</text>
</comment>
<dbReference type="InterPro" id="IPR051910">
    <property type="entry name" value="ComF/GntX_DNA_util-trans"/>
</dbReference>
<dbReference type="EMBL" id="CP036525">
    <property type="protein sequence ID" value="QDT02819.1"/>
    <property type="molecule type" value="Genomic_DNA"/>
</dbReference>
<accession>A0A517N6P0</accession>
<evidence type="ECO:0000313" key="5">
    <source>
        <dbReference type="EMBL" id="QDT02819.1"/>
    </source>
</evidence>
<evidence type="ECO:0000256" key="2">
    <source>
        <dbReference type="SAM" id="MobiDB-lite"/>
    </source>
</evidence>
<dbReference type="InterPro" id="IPR029057">
    <property type="entry name" value="PRTase-like"/>
</dbReference>
<dbReference type="SUPFAM" id="SSF53271">
    <property type="entry name" value="PRTase-like"/>
    <property type="match status" value="1"/>
</dbReference>
<evidence type="ECO:0000259" key="4">
    <source>
        <dbReference type="Pfam" id="PF18912"/>
    </source>
</evidence>
<dbReference type="KEGG" id="rlc:K227x_11970"/>
<dbReference type="PANTHER" id="PTHR47505:SF1">
    <property type="entry name" value="DNA UTILIZATION PROTEIN YHGH"/>
    <property type="match status" value="1"/>
</dbReference>
<dbReference type="AlphaFoldDB" id="A0A517N6P0"/>
<dbReference type="InterPro" id="IPR044005">
    <property type="entry name" value="DZR_2"/>
</dbReference>
<name>A0A517N6P0_9BACT</name>
<evidence type="ECO:0000259" key="3">
    <source>
        <dbReference type="Pfam" id="PF00156"/>
    </source>
</evidence>
<dbReference type="Pfam" id="PF18912">
    <property type="entry name" value="DZR_2"/>
    <property type="match status" value="1"/>
</dbReference>
<feature type="domain" description="Double zinc ribbon" evidence="4">
    <location>
        <begin position="38"/>
        <end position="86"/>
    </location>
</feature>
<proteinExistence type="inferred from homology"/>
<evidence type="ECO:0000313" key="6">
    <source>
        <dbReference type="Proteomes" id="UP000318538"/>
    </source>
</evidence>
<dbReference type="OrthoDB" id="9779910at2"/>
<dbReference type="Proteomes" id="UP000318538">
    <property type="component" value="Chromosome"/>
</dbReference>
<organism evidence="5 6">
    <name type="scientific">Rubripirellula lacrimiformis</name>
    <dbReference type="NCBI Taxonomy" id="1930273"/>
    <lineage>
        <taxon>Bacteria</taxon>
        <taxon>Pseudomonadati</taxon>
        <taxon>Planctomycetota</taxon>
        <taxon>Planctomycetia</taxon>
        <taxon>Pirellulales</taxon>
        <taxon>Pirellulaceae</taxon>
        <taxon>Rubripirellula</taxon>
    </lineage>
</organism>